<reference evidence="1 2" key="1">
    <citation type="submission" date="2014-06" db="EMBL/GenBank/DDBJ databases">
        <title>Evolutionary Origins and Diversification of the Mycorrhizal Mutualists.</title>
        <authorList>
            <consortium name="DOE Joint Genome Institute"/>
            <consortium name="Mycorrhizal Genomics Consortium"/>
            <person name="Kohler A."/>
            <person name="Kuo A."/>
            <person name="Nagy L.G."/>
            <person name="Floudas D."/>
            <person name="Copeland A."/>
            <person name="Barry K.W."/>
            <person name="Cichocki N."/>
            <person name="Veneault-Fourrey C."/>
            <person name="LaButti K."/>
            <person name="Lindquist E.A."/>
            <person name="Lipzen A."/>
            <person name="Lundell T."/>
            <person name="Morin E."/>
            <person name="Murat C."/>
            <person name="Riley R."/>
            <person name="Ohm R."/>
            <person name="Sun H."/>
            <person name="Tunlid A."/>
            <person name="Henrissat B."/>
            <person name="Grigoriev I.V."/>
            <person name="Hibbett D.S."/>
            <person name="Martin F."/>
        </authorList>
    </citation>
    <scope>NUCLEOTIDE SEQUENCE [LARGE SCALE GENOMIC DNA]</scope>
    <source>
        <strain evidence="1 2">SS14</strain>
    </source>
</reference>
<proteinExistence type="predicted"/>
<evidence type="ECO:0000313" key="2">
    <source>
        <dbReference type="Proteomes" id="UP000054279"/>
    </source>
</evidence>
<accession>A0A0C9U8M5</accession>
<dbReference type="Proteomes" id="UP000054279">
    <property type="component" value="Unassembled WGS sequence"/>
</dbReference>
<feature type="non-terminal residue" evidence="1">
    <location>
        <position position="156"/>
    </location>
</feature>
<keyword evidence="2" id="KW-1185">Reference proteome</keyword>
<dbReference type="HOGENOM" id="CLU_1691061_0_0_1"/>
<gene>
    <name evidence="1" type="ORF">M422DRAFT_785572</name>
</gene>
<protein>
    <submittedName>
        <fullName evidence="1">Uncharacterized protein</fullName>
    </submittedName>
</protein>
<evidence type="ECO:0000313" key="1">
    <source>
        <dbReference type="EMBL" id="KIJ25377.1"/>
    </source>
</evidence>
<organism evidence="1 2">
    <name type="scientific">Sphaerobolus stellatus (strain SS14)</name>
    <dbReference type="NCBI Taxonomy" id="990650"/>
    <lineage>
        <taxon>Eukaryota</taxon>
        <taxon>Fungi</taxon>
        <taxon>Dikarya</taxon>
        <taxon>Basidiomycota</taxon>
        <taxon>Agaricomycotina</taxon>
        <taxon>Agaricomycetes</taxon>
        <taxon>Phallomycetidae</taxon>
        <taxon>Geastrales</taxon>
        <taxon>Sphaerobolaceae</taxon>
        <taxon>Sphaerobolus</taxon>
    </lineage>
</organism>
<dbReference type="AlphaFoldDB" id="A0A0C9U8M5"/>
<sequence length="156" mass="17492">MPLNNGIPVFRLKTVVLANPVKLHLSKKTGSYFTLGDLDSAMLGRFDVRTSTCNKHVNKKYHDDLLRNRSLNAFNLLISHHLQCFFLLVPSALPVTKSVMNSLRGAVNLAPLRHLRLTMLRWQSCQCRGLASRREAILGAVTINCETNTKIYGVTC</sequence>
<name>A0A0C9U8M5_SPHS4</name>
<dbReference type="EMBL" id="KN837418">
    <property type="protein sequence ID" value="KIJ25377.1"/>
    <property type="molecule type" value="Genomic_DNA"/>
</dbReference>